<dbReference type="PROSITE" id="PS50048">
    <property type="entry name" value="ZN2_CY6_FUNGAL_2"/>
    <property type="match status" value="1"/>
</dbReference>
<dbReference type="InterPro" id="IPR052761">
    <property type="entry name" value="Fungal_Detox/Toxin_TFs"/>
</dbReference>
<dbReference type="SUPFAM" id="SSF57701">
    <property type="entry name" value="Zn2/Cys6 DNA-binding domain"/>
    <property type="match status" value="1"/>
</dbReference>
<dbReference type="Pfam" id="PF00172">
    <property type="entry name" value="Zn_clus"/>
    <property type="match status" value="1"/>
</dbReference>
<dbReference type="CDD" id="cd12148">
    <property type="entry name" value="fungal_TF_MHR"/>
    <property type="match status" value="1"/>
</dbReference>
<evidence type="ECO:0000259" key="4">
    <source>
        <dbReference type="PROSITE" id="PS50048"/>
    </source>
</evidence>
<keyword evidence="6" id="KW-1185">Reference proteome</keyword>
<dbReference type="OrthoDB" id="4161332at2759"/>
<dbReference type="GO" id="GO:0008270">
    <property type="term" value="F:zinc ion binding"/>
    <property type="evidence" value="ECO:0007669"/>
    <property type="project" value="InterPro"/>
</dbReference>
<proteinExistence type="predicted"/>
<dbReference type="SMART" id="SM00066">
    <property type="entry name" value="GAL4"/>
    <property type="match status" value="1"/>
</dbReference>
<feature type="domain" description="Zn(2)-C6 fungal-type" evidence="4">
    <location>
        <begin position="29"/>
        <end position="61"/>
    </location>
</feature>
<dbReference type="STRING" id="1149755.A0A2J6S560"/>
<feature type="region of interest" description="Disordered" evidence="3">
    <location>
        <begin position="1"/>
        <end position="26"/>
    </location>
</feature>
<accession>A0A2J6S560</accession>
<dbReference type="Proteomes" id="UP000235786">
    <property type="component" value="Unassembled WGS sequence"/>
</dbReference>
<dbReference type="InterPro" id="IPR007219">
    <property type="entry name" value="XnlR_reg_dom"/>
</dbReference>
<dbReference type="PANTHER" id="PTHR47425:SF3">
    <property type="entry name" value="ZN(II)2CYS6 TRANSCRIPTION FACTOR (EUROFUNG)"/>
    <property type="match status" value="1"/>
</dbReference>
<feature type="region of interest" description="Disordered" evidence="3">
    <location>
        <begin position="646"/>
        <end position="666"/>
    </location>
</feature>
<feature type="region of interest" description="Disordered" evidence="3">
    <location>
        <begin position="63"/>
        <end position="117"/>
    </location>
</feature>
<feature type="compositionally biased region" description="Basic residues" evidence="3">
    <location>
        <begin position="64"/>
        <end position="73"/>
    </location>
</feature>
<evidence type="ECO:0000256" key="1">
    <source>
        <dbReference type="ARBA" id="ARBA00022723"/>
    </source>
</evidence>
<dbReference type="CDD" id="cd00067">
    <property type="entry name" value="GAL4"/>
    <property type="match status" value="1"/>
</dbReference>
<evidence type="ECO:0000256" key="2">
    <source>
        <dbReference type="ARBA" id="ARBA00023242"/>
    </source>
</evidence>
<feature type="compositionally biased region" description="Low complexity" evidence="3">
    <location>
        <begin position="655"/>
        <end position="666"/>
    </location>
</feature>
<dbReference type="Pfam" id="PF04082">
    <property type="entry name" value="Fungal_trans"/>
    <property type="match status" value="1"/>
</dbReference>
<dbReference type="GO" id="GO:0000981">
    <property type="term" value="F:DNA-binding transcription factor activity, RNA polymerase II-specific"/>
    <property type="evidence" value="ECO:0007669"/>
    <property type="project" value="InterPro"/>
</dbReference>
<dbReference type="GO" id="GO:0006351">
    <property type="term" value="P:DNA-templated transcription"/>
    <property type="evidence" value="ECO:0007669"/>
    <property type="project" value="InterPro"/>
</dbReference>
<dbReference type="InterPro" id="IPR036864">
    <property type="entry name" value="Zn2-C6_fun-type_DNA-bd_sf"/>
</dbReference>
<dbReference type="GO" id="GO:0003677">
    <property type="term" value="F:DNA binding"/>
    <property type="evidence" value="ECO:0007669"/>
    <property type="project" value="InterPro"/>
</dbReference>
<sequence length="747" mass="84269">MSGSVTMLGFGSESGSPGKNTGRVRSRVACRGCNQRKVRCDVTRTGNPCSNCRHDTAICEVLPRKKHRPRRPRIAPQSSQPIVPPNNPSRETIHSLDRQPPDLAESHGSDHVDHRLGSLSSGQASVQEGALGTRAPESSQTTFPAIDAEEVLPDDSSLTYIGDRRGPRFFVYDICHPESPQDARPHLAPRPADTSWKPHELEYLRHQGAFDTLPDSVCDDLIRCYFHHVHFFLPIVDVASFLNEYENNGRRNNSLLLYWSMLLAAANFVEPEVLRKSGFETRKAMKTAFYERAKCLYDLDHGTDKLVLIQSVILMGFWYTDPQDHTGAWYWIGIAITLAQALGLHRGPQGNNRNQRFSVTQQPLIRRIWWSCLVRDRWLSLAKGRPMRIHHDDCDVHLPREEDILNNLETLPPETKNKFIPSESKALAGMWINLVEISSSLGKILRIHYRVNGFKPTFDDINASAEELRACKPREDHTNSASELVLLHGYHVDLFYEATVAVLYRPYVLSGPSVLPSDAHSSWKKTTLDQARTAASNTNSVLEKMIELNLIHLLKPMMITSLIPAMQIHLFDCKSSVPIRRGLGKNKLNLCMLVLAQLRNTYWSASVIYRLFERAQVMLDKAKSTPTSISEADAGIITPQTLAYSRSKDNSTGYQHQQSQQDIQHGQEFNRPTEVIPESSLQYDNHNAANAFWLNESGSPCFSNVDHLLSPGFYVPENVFQPFFGSYENGNGIVDSFDQYSMPLSLQ</sequence>
<evidence type="ECO:0000313" key="6">
    <source>
        <dbReference type="Proteomes" id="UP000235786"/>
    </source>
</evidence>
<dbReference type="Gene3D" id="4.10.240.10">
    <property type="entry name" value="Zn(2)-C6 fungal-type DNA-binding domain"/>
    <property type="match status" value="1"/>
</dbReference>
<gene>
    <name evidence="5" type="ORF">L207DRAFT_630236</name>
</gene>
<name>A0A2J6S560_HYAVF</name>
<evidence type="ECO:0000313" key="5">
    <source>
        <dbReference type="EMBL" id="PMD45868.1"/>
    </source>
</evidence>
<protein>
    <recommendedName>
        <fullName evidence="4">Zn(2)-C6 fungal-type domain-containing protein</fullName>
    </recommendedName>
</protein>
<reference evidence="5 6" key="1">
    <citation type="submission" date="2016-04" db="EMBL/GenBank/DDBJ databases">
        <title>A degradative enzymes factory behind the ericoid mycorrhizal symbiosis.</title>
        <authorList>
            <consortium name="DOE Joint Genome Institute"/>
            <person name="Martino E."/>
            <person name="Morin E."/>
            <person name="Grelet G."/>
            <person name="Kuo A."/>
            <person name="Kohler A."/>
            <person name="Daghino S."/>
            <person name="Barry K."/>
            <person name="Choi C."/>
            <person name="Cichocki N."/>
            <person name="Clum A."/>
            <person name="Copeland A."/>
            <person name="Hainaut M."/>
            <person name="Haridas S."/>
            <person name="Labutti K."/>
            <person name="Lindquist E."/>
            <person name="Lipzen A."/>
            <person name="Khouja H.-R."/>
            <person name="Murat C."/>
            <person name="Ohm R."/>
            <person name="Olson A."/>
            <person name="Spatafora J."/>
            <person name="Veneault-Fourrey C."/>
            <person name="Henrissat B."/>
            <person name="Grigoriev I."/>
            <person name="Martin F."/>
            <person name="Perotto S."/>
        </authorList>
    </citation>
    <scope>NUCLEOTIDE SEQUENCE [LARGE SCALE GENOMIC DNA]</scope>
    <source>
        <strain evidence="5 6">F</strain>
    </source>
</reference>
<keyword evidence="2" id="KW-0539">Nucleus</keyword>
<dbReference type="AlphaFoldDB" id="A0A2J6S560"/>
<dbReference type="InterPro" id="IPR001138">
    <property type="entry name" value="Zn2Cys6_DnaBD"/>
</dbReference>
<dbReference type="PANTHER" id="PTHR47425">
    <property type="entry name" value="FARB-RELATED"/>
    <property type="match status" value="1"/>
</dbReference>
<feature type="compositionally biased region" description="Basic and acidic residues" evidence="3">
    <location>
        <begin position="91"/>
        <end position="116"/>
    </location>
</feature>
<dbReference type="SMART" id="SM00906">
    <property type="entry name" value="Fungal_trans"/>
    <property type="match status" value="1"/>
</dbReference>
<dbReference type="EMBL" id="KZ613940">
    <property type="protein sequence ID" value="PMD45868.1"/>
    <property type="molecule type" value="Genomic_DNA"/>
</dbReference>
<keyword evidence="1" id="KW-0479">Metal-binding</keyword>
<organism evidence="5 6">
    <name type="scientific">Hyaloscypha variabilis (strain UAMH 11265 / GT02V1 / F)</name>
    <name type="common">Meliniomyces variabilis</name>
    <dbReference type="NCBI Taxonomy" id="1149755"/>
    <lineage>
        <taxon>Eukaryota</taxon>
        <taxon>Fungi</taxon>
        <taxon>Dikarya</taxon>
        <taxon>Ascomycota</taxon>
        <taxon>Pezizomycotina</taxon>
        <taxon>Leotiomycetes</taxon>
        <taxon>Helotiales</taxon>
        <taxon>Hyaloscyphaceae</taxon>
        <taxon>Hyaloscypha</taxon>
        <taxon>Hyaloscypha variabilis</taxon>
    </lineage>
</organism>
<evidence type="ECO:0000256" key="3">
    <source>
        <dbReference type="SAM" id="MobiDB-lite"/>
    </source>
</evidence>